<keyword evidence="9" id="KW-1185">Reference proteome</keyword>
<sequence>MEILKIIMLSLGSLVTLFILAKVMGDREMSELSMFDYISSITIGSIAAEMATSLEENFVQPLIAMVVYAIISFLISYLTCKSMHLRRFFEGRTIILYQSGQVYEKNLLKAKIDVNEFLSMCRVSGYFDLEEIHTAYLEPNGKLSILPTTKHRPVTPNDLNLNPEQEYPLANVIIDGHIIKENLQAAGKDEKWIEKQLNAKGVKELKDVILATCDISKQQLNVYIKLNQKVLDDIFQ</sequence>
<gene>
    <name evidence="8" type="ORF">acsn021_24690</name>
</gene>
<dbReference type="Proteomes" id="UP000515561">
    <property type="component" value="Chromosome"/>
</dbReference>
<dbReference type="PANTHER" id="PTHR34582:SF7">
    <property type="entry name" value="UPF0702 TRANSMEMBRANE PROTEIN YDFS"/>
    <property type="match status" value="1"/>
</dbReference>
<evidence type="ECO:0000256" key="2">
    <source>
        <dbReference type="ARBA" id="ARBA00006448"/>
    </source>
</evidence>
<dbReference type="AlphaFoldDB" id="A0A6S6R625"/>
<keyword evidence="6" id="KW-0472">Membrane</keyword>
<dbReference type="GO" id="GO:0005886">
    <property type="term" value="C:plasma membrane"/>
    <property type="evidence" value="ECO:0007669"/>
    <property type="project" value="UniProtKB-SubCell"/>
</dbReference>
<evidence type="ECO:0000313" key="8">
    <source>
        <dbReference type="EMBL" id="BCJ94900.1"/>
    </source>
</evidence>
<keyword evidence="5" id="KW-1133">Transmembrane helix</keyword>
<comment type="similarity">
    <text evidence="2">Belongs to the UPF0702 family.</text>
</comment>
<evidence type="ECO:0000256" key="1">
    <source>
        <dbReference type="ARBA" id="ARBA00004651"/>
    </source>
</evidence>
<dbReference type="Pfam" id="PF04239">
    <property type="entry name" value="DUF421"/>
    <property type="match status" value="1"/>
</dbReference>
<dbReference type="Gene3D" id="3.30.240.20">
    <property type="entry name" value="bsu07140 like domains"/>
    <property type="match status" value="2"/>
</dbReference>
<dbReference type="RefSeq" id="WP_184088836.1">
    <property type="nucleotide sequence ID" value="NZ_AP023367.1"/>
</dbReference>
<name>A0A6S6R625_9FIRM</name>
<keyword evidence="3" id="KW-1003">Cell membrane</keyword>
<dbReference type="KEGG" id="acel:acsn021_24690"/>
<dbReference type="EMBL" id="AP023367">
    <property type="protein sequence ID" value="BCJ94900.1"/>
    <property type="molecule type" value="Genomic_DNA"/>
</dbReference>
<organism evidence="8 9">
    <name type="scientific">Anaerocolumna cellulosilytica</name>
    <dbReference type="NCBI Taxonomy" id="433286"/>
    <lineage>
        <taxon>Bacteria</taxon>
        <taxon>Bacillati</taxon>
        <taxon>Bacillota</taxon>
        <taxon>Clostridia</taxon>
        <taxon>Lachnospirales</taxon>
        <taxon>Lachnospiraceae</taxon>
        <taxon>Anaerocolumna</taxon>
    </lineage>
</organism>
<proteinExistence type="inferred from homology"/>
<evidence type="ECO:0000313" key="9">
    <source>
        <dbReference type="Proteomes" id="UP000515561"/>
    </source>
</evidence>
<evidence type="ECO:0000259" key="7">
    <source>
        <dbReference type="Pfam" id="PF04239"/>
    </source>
</evidence>
<comment type="subcellular location">
    <subcellularLocation>
        <location evidence="1">Cell membrane</location>
        <topology evidence="1">Multi-pass membrane protein</topology>
    </subcellularLocation>
</comment>
<evidence type="ECO:0000256" key="6">
    <source>
        <dbReference type="ARBA" id="ARBA00023136"/>
    </source>
</evidence>
<accession>A0A6S6R625</accession>
<evidence type="ECO:0000256" key="5">
    <source>
        <dbReference type="ARBA" id="ARBA00022989"/>
    </source>
</evidence>
<feature type="domain" description="YetF C-terminal" evidence="7">
    <location>
        <begin position="81"/>
        <end position="213"/>
    </location>
</feature>
<evidence type="ECO:0000256" key="3">
    <source>
        <dbReference type="ARBA" id="ARBA00022475"/>
    </source>
</evidence>
<keyword evidence="4" id="KW-0812">Transmembrane</keyword>
<reference evidence="8 9" key="1">
    <citation type="journal article" date="2016" name="Int. J. Syst. Evol. Microbiol.">
        <title>Descriptions of Anaerotaenia torta gen. nov., sp. nov. and Anaerocolumna cellulosilytica gen. nov., sp. nov. isolated from a methanogenic reactor of cattle waste.</title>
        <authorList>
            <person name="Uek A."/>
            <person name="Ohtaki Y."/>
            <person name="Kaku N."/>
            <person name="Ueki K."/>
        </authorList>
    </citation>
    <scope>NUCLEOTIDE SEQUENCE [LARGE SCALE GENOMIC DNA]</scope>
    <source>
        <strain evidence="8 9">SN021</strain>
    </source>
</reference>
<evidence type="ECO:0000256" key="4">
    <source>
        <dbReference type="ARBA" id="ARBA00022692"/>
    </source>
</evidence>
<protein>
    <submittedName>
        <fullName evidence="8">DUF421 domain-containing protein</fullName>
    </submittedName>
</protein>
<dbReference type="InterPro" id="IPR023090">
    <property type="entry name" value="UPF0702_alpha/beta_dom_sf"/>
</dbReference>
<dbReference type="PANTHER" id="PTHR34582">
    <property type="entry name" value="UPF0702 TRANSMEMBRANE PROTEIN YCAP"/>
    <property type="match status" value="1"/>
</dbReference>
<dbReference type="InterPro" id="IPR007353">
    <property type="entry name" value="DUF421"/>
</dbReference>